<reference evidence="2 3" key="1">
    <citation type="journal article" date="2022" name="bioRxiv">
        <title>Genomics of Preaxostyla Flagellates Illuminates Evolutionary Transitions and the Path Towards Mitochondrial Loss.</title>
        <authorList>
            <person name="Novak L.V.F."/>
            <person name="Treitli S.C."/>
            <person name="Pyrih J."/>
            <person name="Halakuc P."/>
            <person name="Pipaliya S.V."/>
            <person name="Vacek V."/>
            <person name="Brzon O."/>
            <person name="Soukal P."/>
            <person name="Eme L."/>
            <person name="Dacks J.B."/>
            <person name="Karnkowska A."/>
            <person name="Elias M."/>
            <person name="Hampl V."/>
        </authorList>
    </citation>
    <scope>NUCLEOTIDE SEQUENCE [LARGE SCALE GENOMIC DNA]</scope>
    <source>
        <strain evidence="2">NAU3</strain>
        <tissue evidence="2">Gut</tissue>
    </source>
</reference>
<sequence length="271" mass="29780">MFKAATLSDAAPFDNIPTNSSNRSSTSAEEKSNNAEGPHGWDVDMLHLESNMTIFAYVFAGNLLEEQTKIRSDKMILGLPFWSKNLVRCFSSSLVHLGPTPLVTLPPMDFTYPSHFSIMHTTIVHAIDDSNGNSFWSSVLLSNPFTSGVVSITMTLLSKRYGNIVADSVSLNTSGYIKFNTPSSRSNAPCHSPLNGGDSVRMEVDLDSTPRTVQFFVNGEAGSFLSLEKERHSELTTFLASPNQHLSRKGRENPDGQRGQPHHHEHSTAPK</sequence>
<organism evidence="2 3">
    <name type="scientific">Blattamonas nauphoetae</name>
    <dbReference type="NCBI Taxonomy" id="2049346"/>
    <lineage>
        <taxon>Eukaryota</taxon>
        <taxon>Metamonada</taxon>
        <taxon>Preaxostyla</taxon>
        <taxon>Oxymonadida</taxon>
        <taxon>Blattamonas</taxon>
    </lineage>
</organism>
<evidence type="ECO:0000313" key="2">
    <source>
        <dbReference type="EMBL" id="KAK2951110.1"/>
    </source>
</evidence>
<feature type="region of interest" description="Disordered" evidence="1">
    <location>
        <begin position="13"/>
        <end position="38"/>
    </location>
</feature>
<feature type="compositionally biased region" description="Basic and acidic residues" evidence="1">
    <location>
        <begin position="28"/>
        <end position="38"/>
    </location>
</feature>
<evidence type="ECO:0000313" key="3">
    <source>
        <dbReference type="Proteomes" id="UP001281761"/>
    </source>
</evidence>
<comment type="caution">
    <text evidence="2">The sequence shown here is derived from an EMBL/GenBank/DDBJ whole genome shotgun (WGS) entry which is preliminary data.</text>
</comment>
<dbReference type="EMBL" id="JARBJD010000124">
    <property type="protein sequence ID" value="KAK2951110.1"/>
    <property type="molecule type" value="Genomic_DNA"/>
</dbReference>
<keyword evidence="3" id="KW-1185">Reference proteome</keyword>
<gene>
    <name evidence="2" type="ORF">BLNAU_13953</name>
</gene>
<proteinExistence type="predicted"/>
<evidence type="ECO:0000256" key="1">
    <source>
        <dbReference type="SAM" id="MobiDB-lite"/>
    </source>
</evidence>
<feature type="region of interest" description="Disordered" evidence="1">
    <location>
        <begin position="238"/>
        <end position="271"/>
    </location>
</feature>
<feature type="compositionally biased region" description="Polar residues" evidence="1">
    <location>
        <begin position="16"/>
        <end position="27"/>
    </location>
</feature>
<accession>A0ABQ9XI47</accession>
<dbReference type="Proteomes" id="UP001281761">
    <property type="component" value="Unassembled WGS sequence"/>
</dbReference>
<name>A0ABQ9XI47_9EUKA</name>
<protein>
    <submittedName>
        <fullName evidence="2">Uncharacterized protein</fullName>
    </submittedName>
</protein>